<evidence type="ECO:0000313" key="4">
    <source>
        <dbReference type="Proteomes" id="UP000694050"/>
    </source>
</evidence>
<dbReference type="AlphaFoldDB" id="A0A8J5PA63"/>
<reference evidence="3" key="1">
    <citation type="submission" date="2021-04" db="EMBL/GenBank/DDBJ databases">
        <title>First draft genome resource for Brassicaceae pathogens Fusarium oxysporum f. sp. raphani and Fusarium oxysporum f. sp. rapae.</title>
        <authorList>
            <person name="Asai S."/>
        </authorList>
    </citation>
    <scope>NUCLEOTIDE SEQUENCE</scope>
    <source>
        <strain evidence="3">Tf1208</strain>
    </source>
</reference>
<feature type="compositionally biased region" description="Basic and acidic residues" evidence="1">
    <location>
        <begin position="291"/>
        <end position="313"/>
    </location>
</feature>
<feature type="chain" id="PRO_5035217903" evidence="2">
    <location>
        <begin position="20"/>
        <end position="334"/>
    </location>
</feature>
<name>A0A8J5PA63_FUSOX</name>
<proteinExistence type="predicted"/>
<evidence type="ECO:0000256" key="1">
    <source>
        <dbReference type="SAM" id="MobiDB-lite"/>
    </source>
</evidence>
<keyword evidence="2" id="KW-0732">Signal</keyword>
<dbReference type="Proteomes" id="UP000694050">
    <property type="component" value="Unassembled WGS sequence"/>
</dbReference>
<organism evidence="3 4">
    <name type="scientific">Fusarium oxysporum f. sp. rapae</name>
    <dbReference type="NCBI Taxonomy" id="485398"/>
    <lineage>
        <taxon>Eukaryota</taxon>
        <taxon>Fungi</taxon>
        <taxon>Dikarya</taxon>
        <taxon>Ascomycota</taxon>
        <taxon>Pezizomycotina</taxon>
        <taxon>Sordariomycetes</taxon>
        <taxon>Hypocreomycetidae</taxon>
        <taxon>Hypocreales</taxon>
        <taxon>Nectriaceae</taxon>
        <taxon>Fusarium</taxon>
        <taxon>Fusarium oxysporum species complex</taxon>
    </lineage>
</organism>
<gene>
    <name evidence="3" type="ORF">Forpe1208_v002076</name>
</gene>
<feature type="region of interest" description="Disordered" evidence="1">
    <location>
        <begin position="275"/>
        <end position="313"/>
    </location>
</feature>
<accession>A0A8J5PA63</accession>
<comment type="caution">
    <text evidence="3">The sequence shown here is derived from an EMBL/GenBank/DDBJ whole genome shotgun (WGS) entry which is preliminary data.</text>
</comment>
<evidence type="ECO:0000256" key="2">
    <source>
        <dbReference type="SAM" id="SignalP"/>
    </source>
</evidence>
<sequence length="334" mass="37812">MKLISSLLTTLLAGSMVSAKYTVEIPDDAVWVTNWDELHAAPRFEGVLLPKYGGFVIEVDEKIVLATDEQMSKAVFDLLTDLEKNDPQPEDEQTTPTKREAEIRGYGNRCSHPPCFGPGLCSQYSHCHVCSGLTGVVFKRGRISGSSSRRLSPFNFYPYSKILQTMSQPNTEIHGPTDPEATCCSSEDGIAYKDLSPEQKEISDILRNMDRDPDLMGLADLGKDGVFRFLDADRNIHYAVPLRPALIKALIDRLPYDPEVEKFWRGVDGTKVPEEQWYNPPEGILPPPLTEEERREEREIMEKNKDKTDKIRGDLKNGIHRERLVFIESDNQLE</sequence>
<evidence type="ECO:0000313" key="3">
    <source>
        <dbReference type="EMBL" id="KAG7419309.1"/>
    </source>
</evidence>
<protein>
    <submittedName>
        <fullName evidence="3">Uncharacterized protein</fullName>
    </submittedName>
</protein>
<feature type="signal peptide" evidence="2">
    <location>
        <begin position="1"/>
        <end position="19"/>
    </location>
</feature>
<dbReference type="EMBL" id="JAELUQ010000002">
    <property type="protein sequence ID" value="KAG7419309.1"/>
    <property type="molecule type" value="Genomic_DNA"/>
</dbReference>